<dbReference type="InterPro" id="IPR004087">
    <property type="entry name" value="KH_dom"/>
</dbReference>
<keyword evidence="6" id="KW-0694">RNA-binding</keyword>
<feature type="domain" description="K Homology" evidence="8">
    <location>
        <begin position="294"/>
        <end position="362"/>
    </location>
</feature>
<evidence type="ECO:0000256" key="1">
    <source>
        <dbReference type="ARBA" id="ARBA00004123"/>
    </source>
</evidence>
<evidence type="ECO:0000256" key="7">
    <source>
        <dbReference type="SAM" id="MobiDB-lite"/>
    </source>
</evidence>
<feature type="compositionally biased region" description="Basic residues" evidence="7">
    <location>
        <begin position="52"/>
        <end position="65"/>
    </location>
</feature>
<comment type="subcellular location">
    <subcellularLocation>
        <location evidence="2">Cytoplasm</location>
    </subcellularLocation>
    <subcellularLocation>
        <location evidence="1">Nucleus</location>
    </subcellularLocation>
</comment>
<evidence type="ECO:0000256" key="3">
    <source>
        <dbReference type="ARBA" id="ARBA00022490"/>
    </source>
</evidence>
<comment type="caution">
    <text evidence="9">The sequence shown here is derived from an EMBL/GenBank/DDBJ whole genome shotgun (WGS) entry which is preliminary data.</text>
</comment>
<sequence length="520" mass="56962">MSEEEDLDKTIGSDPEGAESFDNEQKPSLPLPSSNSWLHTPSIWSTIPKTIKDKKAKKPKPRRSRTSKEDQQKALCKEKSAPPQKFDRDTQSSLASGDRSRDRSWFPFDGLQDQRSLLQTMTNPFTSSSAACARPWYQDQNLYESMPGMSDYGLSFHYTDRTTEGATAPQFDHPPADSPQFLDPQRYQQSSFMSSVSSCSQGPRRQIFRRGGSSTSTTTSARNGVASDGSDNVENHLSFLSYSPQHHQQHHHHQQQQAQPSSMNGGAGVSPSSVPTTGAFDDNSNRTKEGKKSANMTECVRVPSSEHVAEIVGRQGCKIKALRAKTNTYIKTPVRGEEPVFVVTGRREDVGAAKQEIDNAAAHFTQIRASRRGSSTSSFGSNGSVGPSSPALGPGQITIRVAVPYRVVGLVVGPKGATIKRIQQQTHTYIVTPSRDKEPIFEVTGTPENVQAAKREIEAHIANRTGGLVDTTNIPDYQPPTPLQQHHHHHSSSSSTLPPGRHRLPRPPSTTWVMLLPPGA</sequence>
<feature type="region of interest" description="Disordered" evidence="7">
    <location>
        <begin position="467"/>
        <end position="510"/>
    </location>
</feature>
<keyword evidence="4" id="KW-0677">Repeat</keyword>
<dbReference type="STRING" id="400727.A0A2T7NEK3"/>
<feature type="region of interest" description="Disordered" evidence="7">
    <location>
        <begin position="370"/>
        <end position="391"/>
    </location>
</feature>
<dbReference type="PANTHER" id="PTHR23285">
    <property type="entry name" value="RING FINGER AND KH DOMAIN CONTAINING PROTEIN 1"/>
    <property type="match status" value="1"/>
</dbReference>
<evidence type="ECO:0000313" key="10">
    <source>
        <dbReference type="Proteomes" id="UP000245119"/>
    </source>
</evidence>
<feature type="compositionally biased region" description="Low complexity" evidence="7">
    <location>
        <begin position="27"/>
        <end position="38"/>
    </location>
</feature>
<keyword evidence="5" id="KW-0539">Nucleus</keyword>
<proteinExistence type="predicted"/>
<reference evidence="9 10" key="1">
    <citation type="submission" date="2018-04" db="EMBL/GenBank/DDBJ databases">
        <title>The genome of golden apple snail Pomacea canaliculata provides insight into stress tolerance and invasive adaptation.</title>
        <authorList>
            <person name="Liu C."/>
            <person name="Liu B."/>
            <person name="Ren Y."/>
            <person name="Zhang Y."/>
            <person name="Wang H."/>
            <person name="Li S."/>
            <person name="Jiang F."/>
            <person name="Yin L."/>
            <person name="Zhang G."/>
            <person name="Qian W."/>
            <person name="Fan W."/>
        </authorList>
    </citation>
    <scope>NUCLEOTIDE SEQUENCE [LARGE SCALE GENOMIC DNA]</scope>
    <source>
        <strain evidence="9">SZHN2017</strain>
        <tissue evidence="9">Muscle</tissue>
    </source>
</reference>
<dbReference type="Gene3D" id="3.30.1370.10">
    <property type="entry name" value="K Homology domain, type 1"/>
    <property type="match status" value="2"/>
</dbReference>
<dbReference type="OrthoDB" id="427410at2759"/>
<dbReference type="EMBL" id="PZQS01000013">
    <property type="protein sequence ID" value="PVD19604.1"/>
    <property type="molecule type" value="Genomic_DNA"/>
</dbReference>
<name>A0A2T7NEK3_POMCA</name>
<dbReference type="PROSITE" id="PS50084">
    <property type="entry name" value="KH_TYPE_1"/>
    <property type="match status" value="2"/>
</dbReference>
<feature type="compositionally biased region" description="Polar residues" evidence="7">
    <location>
        <begin position="258"/>
        <end position="276"/>
    </location>
</feature>
<feature type="compositionally biased region" description="Basic and acidic residues" evidence="7">
    <location>
        <begin position="283"/>
        <end position="292"/>
    </location>
</feature>
<dbReference type="InterPro" id="IPR036612">
    <property type="entry name" value="KH_dom_type_1_sf"/>
</dbReference>
<feature type="region of interest" description="Disordered" evidence="7">
    <location>
        <begin position="1"/>
        <end position="108"/>
    </location>
</feature>
<evidence type="ECO:0000256" key="4">
    <source>
        <dbReference type="ARBA" id="ARBA00022737"/>
    </source>
</evidence>
<dbReference type="InterPro" id="IPR004088">
    <property type="entry name" value="KH_dom_type_1"/>
</dbReference>
<feature type="region of interest" description="Disordered" evidence="7">
    <location>
        <begin position="188"/>
        <end position="297"/>
    </location>
</feature>
<dbReference type="GO" id="GO:0003723">
    <property type="term" value="F:RNA binding"/>
    <property type="evidence" value="ECO:0007669"/>
    <property type="project" value="UniProtKB-UniRule"/>
</dbReference>
<evidence type="ECO:0000256" key="6">
    <source>
        <dbReference type="PROSITE-ProRule" id="PRU00117"/>
    </source>
</evidence>
<feature type="compositionally biased region" description="Basic and acidic residues" evidence="7">
    <location>
        <begin position="66"/>
        <end position="90"/>
    </location>
</feature>
<feature type="domain" description="K Homology" evidence="8">
    <location>
        <begin position="395"/>
        <end position="462"/>
    </location>
</feature>
<dbReference type="SUPFAM" id="SSF54791">
    <property type="entry name" value="Eukaryotic type KH-domain (KH-domain type I)"/>
    <property type="match status" value="2"/>
</dbReference>
<dbReference type="InterPro" id="IPR047226">
    <property type="entry name" value="KH-I_MEX3_rpt2"/>
</dbReference>
<dbReference type="CDD" id="cd22423">
    <property type="entry name" value="KH-I_MEX3_rpt1"/>
    <property type="match status" value="1"/>
</dbReference>
<dbReference type="GO" id="GO:0005737">
    <property type="term" value="C:cytoplasm"/>
    <property type="evidence" value="ECO:0007669"/>
    <property type="project" value="UniProtKB-SubCell"/>
</dbReference>
<dbReference type="InterPro" id="IPR047228">
    <property type="entry name" value="KH-I_MEX3_rpt1"/>
</dbReference>
<dbReference type="FunFam" id="3.30.1370.10:FF:000012">
    <property type="entry name" value="Mex-3 RNA-binding family member D"/>
    <property type="match status" value="1"/>
</dbReference>
<gene>
    <name evidence="9" type="ORF">C0Q70_20094</name>
</gene>
<dbReference type="SMART" id="SM00322">
    <property type="entry name" value="KH"/>
    <property type="match status" value="2"/>
</dbReference>
<organism evidence="9 10">
    <name type="scientific">Pomacea canaliculata</name>
    <name type="common">Golden apple snail</name>
    <dbReference type="NCBI Taxonomy" id="400727"/>
    <lineage>
        <taxon>Eukaryota</taxon>
        <taxon>Metazoa</taxon>
        <taxon>Spiralia</taxon>
        <taxon>Lophotrochozoa</taxon>
        <taxon>Mollusca</taxon>
        <taxon>Gastropoda</taxon>
        <taxon>Caenogastropoda</taxon>
        <taxon>Architaenioglossa</taxon>
        <taxon>Ampullarioidea</taxon>
        <taxon>Ampullariidae</taxon>
        <taxon>Pomacea</taxon>
    </lineage>
</organism>
<dbReference type="CDD" id="cd22424">
    <property type="entry name" value="KH-I_MEX3_rpt2"/>
    <property type="match status" value="1"/>
</dbReference>
<evidence type="ECO:0000259" key="8">
    <source>
        <dbReference type="SMART" id="SM00322"/>
    </source>
</evidence>
<dbReference type="PANTHER" id="PTHR23285:SF7">
    <property type="entry name" value="LD09246P1"/>
    <property type="match status" value="1"/>
</dbReference>
<accession>A0A2T7NEK3</accession>
<dbReference type="Proteomes" id="UP000245119">
    <property type="component" value="Linkage Group LG13"/>
</dbReference>
<feature type="compositionally biased region" description="Low complexity" evidence="7">
    <location>
        <begin position="188"/>
        <end position="201"/>
    </location>
</feature>
<dbReference type="GO" id="GO:0005634">
    <property type="term" value="C:nucleus"/>
    <property type="evidence" value="ECO:0007669"/>
    <property type="project" value="UniProtKB-SubCell"/>
</dbReference>
<dbReference type="AlphaFoldDB" id="A0A2T7NEK3"/>
<dbReference type="InterPro" id="IPR047227">
    <property type="entry name" value="MEX3"/>
</dbReference>
<keyword evidence="10" id="KW-1185">Reference proteome</keyword>
<protein>
    <recommendedName>
        <fullName evidence="8">K Homology domain-containing protein</fullName>
    </recommendedName>
</protein>
<evidence type="ECO:0000256" key="5">
    <source>
        <dbReference type="ARBA" id="ARBA00023242"/>
    </source>
</evidence>
<evidence type="ECO:0000313" key="9">
    <source>
        <dbReference type="EMBL" id="PVD19604.1"/>
    </source>
</evidence>
<keyword evidence="3" id="KW-0963">Cytoplasm</keyword>
<evidence type="ECO:0000256" key="2">
    <source>
        <dbReference type="ARBA" id="ARBA00004496"/>
    </source>
</evidence>
<feature type="compositionally biased region" description="Low complexity" evidence="7">
    <location>
        <begin position="372"/>
        <end position="384"/>
    </location>
</feature>
<dbReference type="Pfam" id="PF00013">
    <property type="entry name" value="KH_1"/>
    <property type="match status" value="2"/>
</dbReference>